<organism evidence="1">
    <name type="scientific">marine metagenome</name>
    <dbReference type="NCBI Taxonomy" id="408172"/>
    <lineage>
        <taxon>unclassified sequences</taxon>
        <taxon>metagenomes</taxon>
        <taxon>ecological metagenomes</taxon>
    </lineage>
</organism>
<evidence type="ECO:0008006" key="2">
    <source>
        <dbReference type="Google" id="ProtNLM"/>
    </source>
</evidence>
<dbReference type="AlphaFoldDB" id="A0A383CCG1"/>
<protein>
    <recommendedName>
        <fullName evidence="2">DUF3971 domain-containing protein</fullName>
    </recommendedName>
</protein>
<feature type="non-terminal residue" evidence="1">
    <location>
        <position position="1"/>
    </location>
</feature>
<name>A0A383CCG1_9ZZZZ</name>
<sequence>GNLEGQFVIPFEADGSLGEDYSFFGKISNASINLTKQFPIKNLTAEIKDLKNSDGKGVEIVFEKGSIYDLELADTIINLKRAKNAIKIDGLLRTKGKFNFSQIKKISSLFGLDTSNFNEINGTADLKTNINFNVDSRFRIKNPSYSMEGDIAYFEIHTDEKRIIKNYLPEYDPKIILKDTHIKIVNSESNYKAELSGYLKVNENFDSFKINKVYNYDKKSFYTNGIIDLTNSRFKVSRLNY</sequence>
<reference evidence="1" key="1">
    <citation type="submission" date="2018-05" db="EMBL/GenBank/DDBJ databases">
        <authorList>
            <person name="Lanie J.A."/>
            <person name="Ng W.-L."/>
            <person name="Kazmierczak K.M."/>
            <person name="Andrzejewski T.M."/>
            <person name="Davidsen T.M."/>
            <person name="Wayne K.J."/>
            <person name="Tettelin H."/>
            <person name="Glass J.I."/>
            <person name="Rusch D."/>
            <person name="Podicherti R."/>
            <person name="Tsui H.-C.T."/>
            <person name="Winkler M.E."/>
        </authorList>
    </citation>
    <scope>NUCLEOTIDE SEQUENCE</scope>
</reference>
<evidence type="ECO:0000313" key="1">
    <source>
        <dbReference type="EMBL" id="SVE29851.1"/>
    </source>
</evidence>
<proteinExistence type="predicted"/>
<accession>A0A383CCG1</accession>
<gene>
    <name evidence="1" type="ORF">METZ01_LOCUS482705</name>
</gene>
<dbReference type="EMBL" id="UINC01207665">
    <property type="protein sequence ID" value="SVE29851.1"/>
    <property type="molecule type" value="Genomic_DNA"/>
</dbReference>
<feature type="non-terminal residue" evidence="1">
    <location>
        <position position="241"/>
    </location>
</feature>